<feature type="compositionally biased region" description="Polar residues" evidence="1">
    <location>
        <begin position="692"/>
        <end position="708"/>
    </location>
</feature>
<evidence type="ECO:0008006" key="5">
    <source>
        <dbReference type="Google" id="ProtNLM"/>
    </source>
</evidence>
<feature type="transmembrane region" description="Helical" evidence="2">
    <location>
        <begin position="805"/>
        <end position="826"/>
    </location>
</feature>
<dbReference type="Proteomes" id="UP000193920">
    <property type="component" value="Unassembled WGS sequence"/>
</dbReference>
<feature type="region of interest" description="Disordered" evidence="1">
    <location>
        <begin position="688"/>
        <end position="709"/>
    </location>
</feature>
<gene>
    <name evidence="3" type="ORF">LY90DRAFT_509297</name>
</gene>
<feature type="transmembrane region" description="Helical" evidence="2">
    <location>
        <begin position="750"/>
        <end position="771"/>
    </location>
</feature>
<feature type="transmembrane region" description="Helical" evidence="2">
    <location>
        <begin position="838"/>
        <end position="860"/>
    </location>
</feature>
<evidence type="ECO:0000256" key="2">
    <source>
        <dbReference type="SAM" id="Phobius"/>
    </source>
</evidence>
<evidence type="ECO:0000313" key="3">
    <source>
        <dbReference type="EMBL" id="ORY46288.1"/>
    </source>
</evidence>
<evidence type="ECO:0000256" key="1">
    <source>
        <dbReference type="SAM" id="MobiDB-lite"/>
    </source>
</evidence>
<keyword evidence="2" id="KW-1133">Transmembrane helix</keyword>
<evidence type="ECO:0000313" key="4">
    <source>
        <dbReference type="Proteomes" id="UP000193920"/>
    </source>
</evidence>
<feature type="transmembrane region" description="Helical" evidence="2">
    <location>
        <begin position="6"/>
        <end position="25"/>
    </location>
</feature>
<keyword evidence="2" id="KW-0472">Membrane</keyword>
<dbReference type="AlphaFoldDB" id="A0A1Y2CGW5"/>
<reference evidence="3 4" key="1">
    <citation type="submission" date="2016-08" db="EMBL/GenBank/DDBJ databases">
        <title>A Parts List for Fungal Cellulosomes Revealed by Comparative Genomics.</title>
        <authorList>
            <consortium name="DOE Joint Genome Institute"/>
            <person name="Haitjema C.H."/>
            <person name="Gilmore S.P."/>
            <person name="Henske J.K."/>
            <person name="Solomon K.V."/>
            <person name="De Groot R."/>
            <person name="Kuo A."/>
            <person name="Mondo S.J."/>
            <person name="Salamov A.A."/>
            <person name="Labutti K."/>
            <person name="Zhao Z."/>
            <person name="Chiniquy J."/>
            <person name="Barry K."/>
            <person name="Brewer H.M."/>
            <person name="Purvine S.O."/>
            <person name="Wright A.T."/>
            <person name="Boxma B."/>
            <person name="Van Alen T."/>
            <person name="Hackstein J.H."/>
            <person name="Baker S.E."/>
            <person name="Grigoriev I.V."/>
            <person name="O'Malley M.A."/>
        </authorList>
    </citation>
    <scope>NUCLEOTIDE SEQUENCE [LARGE SCALE GENOMIC DNA]</scope>
    <source>
        <strain evidence="3 4">G1</strain>
    </source>
</reference>
<comment type="caution">
    <text evidence="3">The sequence shown here is derived from an EMBL/GenBank/DDBJ whole genome shotgun (WGS) entry which is preliminary data.</text>
</comment>
<dbReference type="EMBL" id="MCOG01000108">
    <property type="protein sequence ID" value="ORY46288.1"/>
    <property type="molecule type" value="Genomic_DNA"/>
</dbReference>
<keyword evidence="2" id="KW-0812">Transmembrane</keyword>
<name>A0A1Y2CGW5_9FUNG</name>
<proteinExistence type="predicted"/>
<keyword evidence="4" id="KW-1185">Reference proteome</keyword>
<organism evidence="3 4">
    <name type="scientific">Neocallimastix californiae</name>
    <dbReference type="NCBI Taxonomy" id="1754190"/>
    <lineage>
        <taxon>Eukaryota</taxon>
        <taxon>Fungi</taxon>
        <taxon>Fungi incertae sedis</taxon>
        <taxon>Chytridiomycota</taxon>
        <taxon>Chytridiomycota incertae sedis</taxon>
        <taxon>Neocallimastigomycetes</taxon>
        <taxon>Neocallimastigales</taxon>
        <taxon>Neocallimastigaceae</taxon>
        <taxon>Neocallimastix</taxon>
    </lineage>
</organism>
<accession>A0A1Y2CGW5</accession>
<sequence length="982" mass="113006">MCKIKLNIHILNIYLLFSVILLMITKIKAIEISIRNDDKIHNINNIIFKNQIDKKLTLNFIDQYYDMTKFPYLIDIISLTDISLIGNSNGTVFDFKNDRIGLIKITHDGNGETIVIKNIIFKNFFNKEFIRTKSELSLINLTSPSDNFFFVLSTSTIFNGSTSTFEISDSSFKNITLKNSLAAIANSIYSVFNISNTEFSDLNVTSPLFNNQSKYFFNNVTFKNIITNAKALLKYEYNNIYINELKVDNIKCNGDIRYSSLLLIDSIEKDCYTHIKGLYITNSISNGPFIKVTGEAIELILEDSYIDNVKSYGPIIDIISKNNKITIKNSTITNNKNEDITDDGILHFKNNLNIEIYGSHFENNNSLYNGGAICIKNILNLELNLTDNIFTKNRARNGGALYISDKIVNSKNSFNKNKRYTNYMDNNNIGLNNSIGNIINIKKTNGSINKNNTITIENTKFYKNKANNFGGAIFYEFTDQYYHIMTSNNEILYNNAGIMGGGIYSNNRTDTTFFNSNNNNIDKNTVNSSKNDYTSKISYIALDTKLKDNSIEVHTGICTLNRVQIFSFPKTYMIKIAIENYKNNIVFQFNDIKIKINDCNDDQIKMYNNNGMPYCETPICNPKCPVEISAYCKSYSNEPINNPSLNICECLPGYNGTNSVNFELGFGINKNHNLSILIFKTTSIHEEDENGESNSNHIKSNNEPVTSRRTSESIKNILIKVKKNEKLKYRESVNEINECVIKKIKKIKNLCFEIIFIVFAFIFTLILISFFEYMSNKKDNDINNSIIKNKNNEWSYKCNLSNMDFAYNSLELIYFIVIAIKGNHLLEYENIFKITKYITYSLWIGIILGPLVNIVSSIFLNNQRYGKIKFDLFFNSLFYYIIFISFSWDKIYLIIKGKGNDSTNYFIYKKHELCEKHNSTSCSCKLNMTDVELSNSIRNSIIFYKICTTFYEIINGKIIYIDNELKIAILYDNKMYSTFNNV</sequence>
<protein>
    <recommendedName>
        <fullName evidence="5">G-protein coupled receptors family 3 profile domain-containing protein</fullName>
    </recommendedName>
</protein>
<feature type="transmembrane region" description="Helical" evidence="2">
    <location>
        <begin position="872"/>
        <end position="888"/>
    </location>
</feature>